<evidence type="ECO:0000256" key="2">
    <source>
        <dbReference type="ARBA" id="ARBA00023125"/>
    </source>
</evidence>
<gene>
    <name evidence="5" type="ORF">GCM10010873_31660</name>
</gene>
<keyword evidence="3" id="KW-0804">Transcription</keyword>
<dbReference type="SUPFAM" id="SSF46785">
    <property type="entry name" value="Winged helix' DNA-binding domain"/>
    <property type="match status" value="1"/>
</dbReference>
<dbReference type="AlphaFoldDB" id="A0AA37TV30"/>
<proteinExistence type="predicted"/>
<dbReference type="GO" id="GO:0003700">
    <property type="term" value="F:DNA-binding transcription factor activity"/>
    <property type="evidence" value="ECO:0007669"/>
    <property type="project" value="InterPro"/>
</dbReference>
<dbReference type="PROSITE" id="PS50949">
    <property type="entry name" value="HTH_GNTR"/>
    <property type="match status" value="1"/>
</dbReference>
<dbReference type="PANTHER" id="PTHR43537:SF5">
    <property type="entry name" value="UXU OPERON TRANSCRIPTIONAL REGULATOR"/>
    <property type="match status" value="1"/>
</dbReference>
<dbReference type="SMART" id="SM00345">
    <property type="entry name" value="HTH_GNTR"/>
    <property type="match status" value="1"/>
</dbReference>
<dbReference type="Pfam" id="PF00392">
    <property type="entry name" value="GntR"/>
    <property type="match status" value="1"/>
</dbReference>
<evidence type="ECO:0000313" key="6">
    <source>
        <dbReference type="Proteomes" id="UP001157355"/>
    </source>
</evidence>
<evidence type="ECO:0000256" key="3">
    <source>
        <dbReference type="ARBA" id="ARBA00023163"/>
    </source>
</evidence>
<keyword evidence="6" id="KW-1185">Reference proteome</keyword>
<protein>
    <submittedName>
        <fullName evidence="5">GntR family transcriptional regulator</fullName>
    </submittedName>
</protein>
<evidence type="ECO:0000259" key="4">
    <source>
        <dbReference type="PROSITE" id="PS50949"/>
    </source>
</evidence>
<sequence length="247" mass="26714">MGDFGVAAKSEGVMVTEKITRQKLSDQVFERLRAMILTGELGAGAIVPSERALMERFGVGRPAVREALQQMHTMGLITIAHGERSRVKPLNAGAVLGQVDAVAQLLLSAEPEALAHLKEARRMFEAGMVRIAAEKSIEADVVALSDILDEQRRCLGNPRAFIAADMAFHTRIAAMTGNPIMLAVSEAMLKWLFQYHAALLHWSGKEEVTLLEHARILERIAAKDGAGAVSAMQAHIARSADVIGHHG</sequence>
<dbReference type="Gene3D" id="1.20.120.530">
    <property type="entry name" value="GntR ligand-binding domain-like"/>
    <property type="match status" value="1"/>
</dbReference>
<evidence type="ECO:0000256" key="1">
    <source>
        <dbReference type="ARBA" id="ARBA00023015"/>
    </source>
</evidence>
<dbReference type="SUPFAM" id="SSF48008">
    <property type="entry name" value="GntR ligand-binding domain-like"/>
    <property type="match status" value="1"/>
</dbReference>
<dbReference type="Pfam" id="PF07729">
    <property type="entry name" value="FCD"/>
    <property type="match status" value="1"/>
</dbReference>
<dbReference type="InterPro" id="IPR036388">
    <property type="entry name" value="WH-like_DNA-bd_sf"/>
</dbReference>
<dbReference type="PANTHER" id="PTHR43537">
    <property type="entry name" value="TRANSCRIPTIONAL REGULATOR, GNTR FAMILY"/>
    <property type="match status" value="1"/>
</dbReference>
<reference evidence="5 6" key="1">
    <citation type="journal article" date="2014" name="Int. J. Syst. Evol. Microbiol.">
        <title>Complete genome sequence of Corynebacterium casei LMG S-19264T (=DSM 44701T), isolated from a smear-ripened cheese.</title>
        <authorList>
            <consortium name="US DOE Joint Genome Institute (JGI-PGF)"/>
            <person name="Walter F."/>
            <person name="Albersmeier A."/>
            <person name="Kalinowski J."/>
            <person name="Ruckert C."/>
        </authorList>
    </citation>
    <scope>NUCLEOTIDE SEQUENCE [LARGE SCALE GENOMIC DNA]</scope>
    <source>
        <strain evidence="5 6">NBRC 111766</strain>
    </source>
</reference>
<name>A0AA37TV30_9RHOB</name>
<dbReference type="PRINTS" id="PR00035">
    <property type="entry name" value="HTHGNTR"/>
</dbReference>
<evidence type="ECO:0000313" key="5">
    <source>
        <dbReference type="EMBL" id="GLS88192.1"/>
    </source>
</evidence>
<organism evidence="5 6">
    <name type="scientific">Cypionkella aquatica</name>
    <dbReference type="NCBI Taxonomy" id="1756042"/>
    <lineage>
        <taxon>Bacteria</taxon>
        <taxon>Pseudomonadati</taxon>
        <taxon>Pseudomonadota</taxon>
        <taxon>Alphaproteobacteria</taxon>
        <taxon>Rhodobacterales</taxon>
        <taxon>Paracoccaceae</taxon>
        <taxon>Cypionkella</taxon>
    </lineage>
</organism>
<dbReference type="InterPro" id="IPR008920">
    <property type="entry name" value="TF_FadR/GntR_C"/>
</dbReference>
<dbReference type="Gene3D" id="1.10.10.10">
    <property type="entry name" value="Winged helix-like DNA-binding domain superfamily/Winged helix DNA-binding domain"/>
    <property type="match status" value="1"/>
</dbReference>
<dbReference type="Proteomes" id="UP001157355">
    <property type="component" value="Unassembled WGS sequence"/>
</dbReference>
<dbReference type="SMART" id="SM00895">
    <property type="entry name" value="FCD"/>
    <property type="match status" value="1"/>
</dbReference>
<accession>A0AA37TV30</accession>
<comment type="caution">
    <text evidence="5">The sequence shown here is derived from an EMBL/GenBank/DDBJ whole genome shotgun (WGS) entry which is preliminary data.</text>
</comment>
<feature type="domain" description="HTH gntR-type" evidence="4">
    <location>
        <begin position="22"/>
        <end position="90"/>
    </location>
</feature>
<dbReference type="GO" id="GO:0003677">
    <property type="term" value="F:DNA binding"/>
    <property type="evidence" value="ECO:0007669"/>
    <property type="project" value="UniProtKB-KW"/>
</dbReference>
<keyword evidence="1" id="KW-0805">Transcription regulation</keyword>
<dbReference type="EMBL" id="BSPP01000011">
    <property type="protein sequence ID" value="GLS88192.1"/>
    <property type="molecule type" value="Genomic_DNA"/>
</dbReference>
<dbReference type="InterPro" id="IPR000524">
    <property type="entry name" value="Tscrpt_reg_HTH_GntR"/>
</dbReference>
<dbReference type="InterPro" id="IPR036390">
    <property type="entry name" value="WH_DNA-bd_sf"/>
</dbReference>
<dbReference type="CDD" id="cd07377">
    <property type="entry name" value="WHTH_GntR"/>
    <property type="match status" value="1"/>
</dbReference>
<dbReference type="NCBIfam" id="NF003011">
    <property type="entry name" value="PRK03837.1"/>
    <property type="match status" value="1"/>
</dbReference>
<dbReference type="InterPro" id="IPR011711">
    <property type="entry name" value="GntR_C"/>
</dbReference>
<keyword evidence="2" id="KW-0238">DNA-binding</keyword>